<dbReference type="FunFam" id="3.20.20.100:FF:000002">
    <property type="entry name" value="2,5-diketo-D-gluconic acid reductase A"/>
    <property type="match status" value="1"/>
</dbReference>
<organism evidence="12 13">
    <name type="scientific">Phaeomoniella chlamydospora</name>
    <name type="common">Phaeoacremonium chlamydosporum</name>
    <dbReference type="NCBI Taxonomy" id="158046"/>
    <lineage>
        <taxon>Eukaryota</taxon>
        <taxon>Fungi</taxon>
        <taxon>Dikarya</taxon>
        <taxon>Ascomycota</taxon>
        <taxon>Pezizomycotina</taxon>
        <taxon>Eurotiomycetes</taxon>
        <taxon>Chaetothyriomycetidae</taxon>
        <taxon>Phaeomoniellales</taxon>
        <taxon>Phaeomoniellaceae</taxon>
        <taxon>Phaeomoniella</taxon>
    </lineage>
</organism>
<evidence type="ECO:0000259" key="11">
    <source>
        <dbReference type="Pfam" id="PF00248"/>
    </source>
</evidence>
<dbReference type="InterPro" id="IPR044494">
    <property type="entry name" value="AKR3C2/3"/>
</dbReference>
<evidence type="ECO:0000256" key="10">
    <source>
        <dbReference type="PIRSR" id="PIRSR000097-3"/>
    </source>
</evidence>
<dbReference type="PROSITE" id="PS00062">
    <property type="entry name" value="ALDOKETO_REDUCTASE_2"/>
    <property type="match status" value="1"/>
</dbReference>
<dbReference type="Gene3D" id="3.20.20.100">
    <property type="entry name" value="NADP-dependent oxidoreductase domain"/>
    <property type="match status" value="1"/>
</dbReference>
<dbReference type="CDD" id="cd19120">
    <property type="entry name" value="AKR_AKR3C2-3"/>
    <property type="match status" value="1"/>
</dbReference>
<sequence>MSELNLKVPTTKLPNGAQMPVIGYGLGTAASSNKKAGSFFSSVDKGLVEIIGKAIAMGYYHLDGAEMYSTDVDLGAAVKASKLPREKFFITAKLDPSTPSIDNVSSTLDKALKDMSVDYVDLFLIHEPFFAKDNEKLLQKKWSEMEALQKSGKTKAIGVSNFLQPHIETILKTAEIPPAVNQVEFHPYLQREGLVDFCKSKNIQVTAYGPLTPATRAKGKSEDFDKYLDILAKKYYVSPGEILLRWCIDQDVIPITTTSKEIRMSDYLRALTFKLTLRELDEIAEQGKKVHYRAFWRAKFAEDDKR</sequence>
<evidence type="ECO:0000256" key="4">
    <source>
        <dbReference type="ARBA" id="ARBA00023002"/>
    </source>
</evidence>
<proteinExistence type="inferred from homology"/>
<reference evidence="12 13" key="1">
    <citation type="submission" date="2015-05" db="EMBL/GenBank/DDBJ databases">
        <title>Distinctive expansion of gene families associated with plant cell wall degradation and secondary metabolism in the genomes of grapevine trunk pathogens.</title>
        <authorList>
            <person name="Lawrence D.P."/>
            <person name="Travadon R."/>
            <person name="Rolshausen P.E."/>
            <person name="Baumgartner K."/>
        </authorList>
    </citation>
    <scope>NUCLEOTIDE SEQUENCE [LARGE SCALE GENOMIC DNA]</scope>
    <source>
        <strain evidence="12">UCRPC4</strain>
    </source>
</reference>
<dbReference type="EC" id="1.1.1.307" evidence="2"/>
<comment type="function">
    <text evidence="5">Catalyzes the initial reaction in the xylose utilization pathway by reducing D-xylose into xylitol. Xylose is a major component of hemicelluloses such as xylan. Most fungi utilize D-xylose via three enzymatic reactions, xylose reductase (XR), xylitol dehydrogenase (XDH), and xylulokinase, to form xylulose 5-phosphate, which enters pentose phosphate pathway.</text>
</comment>
<reference evidence="12 13" key="2">
    <citation type="submission" date="2015-05" db="EMBL/GenBank/DDBJ databases">
        <authorList>
            <person name="Morales-Cruz A."/>
            <person name="Amrine K.C."/>
            <person name="Cantu D."/>
        </authorList>
    </citation>
    <scope>NUCLEOTIDE SEQUENCE [LARGE SCALE GENOMIC DNA]</scope>
    <source>
        <strain evidence="12">UCRPC4</strain>
    </source>
</reference>
<protein>
    <recommendedName>
        <fullName evidence="2">D-xylose reductase [NAD(P)H]</fullName>
        <ecNumber evidence="2">1.1.1.307</ecNumber>
    </recommendedName>
</protein>
<dbReference type="PANTHER" id="PTHR43827:SF3">
    <property type="entry name" value="NADP-DEPENDENT OXIDOREDUCTASE DOMAIN-CONTAINING PROTEIN"/>
    <property type="match status" value="1"/>
</dbReference>
<dbReference type="Proteomes" id="UP000053317">
    <property type="component" value="Unassembled WGS sequence"/>
</dbReference>
<comment type="catalytic activity">
    <reaction evidence="7">
        <text>xylitol + NAD(+) = D-xylose + NADH + H(+)</text>
        <dbReference type="Rhea" id="RHEA:27441"/>
        <dbReference type="ChEBI" id="CHEBI:15378"/>
        <dbReference type="ChEBI" id="CHEBI:17151"/>
        <dbReference type="ChEBI" id="CHEBI:53455"/>
        <dbReference type="ChEBI" id="CHEBI:57540"/>
        <dbReference type="ChEBI" id="CHEBI:57945"/>
        <dbReference type="EC" id="1.1.1.307"/>
    </reaction>
</comment>
<dbReference type="AlphaFoldDB" id="A0A0G2DRX5"/>
<evidence type="ECO:0000256" key="3">
    <source>
        <dbReference type="ARBA" id="ARBA00022857"/>
    </source>
</evidence>
<dbReference type="GO" id="GO:0016616">
    <property type="term" value="F:oxidoreductase activity, acting on the CH-OH group of donors, NAD or NADP as acceptor"/>
    <property type="evidence" value="ECO:0007669"/>
    <property type="project" value="UniProtKB-ARBA"/>
</dbReference>
<evidence type="ECO:0000313" key="13">
    <source>
        <dbReference type="Proteomes" id="UP000053317"/>
    </source>
</evidence>
<feature type="binding site" evidence="9">
    <location>
        <position position="126"/>
    </location>
    <ligand>
        <name>substrate</name>
    </ligand>
</feature>
<evidence type="ECO:0000256" key="9">
    <source>
        <dbReference type="PIRSR" id="PIRSR000097-2"/>
    </source>
</evidence>
<dbReference type="PIRSF" id="PIRSF000097">
    <property type="entry name" value="AKR"/>
    <property type="match status" value="1"/>
</dbReference>
<evidence type="ECO:0000256" key="7">
    <source>
        <dbReference type="ARBA" id="ARBA00049485"/>
    </source>
</evidence>
<keyword evidence="3" id="KW-0521">NADP</keyword>
<name>A0A0G2DRX5_PHACM</name>
<gene>
    <name evidence="12" type="ORF">UCRPC4_g06974</name>
</gene>
<feature type="domain" description="NADP-dependent oxidoreductase" evidence="11">
    <location>
        <begin position="25"/>
        <end position="285"/>
    </location>
</feature>
<dbReference type="PANTHER" id="PTHR43827">
    <property type="entry name" value="2,5-DIKETO-D-GLUCONIC ACID REDUCTASE"/>
    <property type="match status" value="1"/>
</dbReference>
<comment type="caution">
    <text evidence="12">The sequence shown here is derived from an EMBL/GenBank/DDBJ whole genome shotgun (WGS) entry which is preliminary data.</text>
</comment>
<accession>A0A0G2DRX5</accession>
<keyword evidence="4" id="KW-0560">Oxidoreductase</keyword>
<dbReference type="OrthoDB" id="416253at2759"/>
<dbReference type="PRINTS" id="PR00069">
    <property type="entry name" value="ALDKETRDTASE"/>
</dbReference>
<evidence type="ECO:0000256" key="8">
    <source>
        <dbReference type="PIRSR" id="PIRSR000097-1"/>
    </source>
</evidence>
<dbReference type="Pfam" id="PF00248">
    <property type="entry name" value="Aldo_ket_red"/>
    <property type="match status" value="1"/>
</dbReference>
<evidence type="ECO:0000256" key="2">
    <source>
        <dbReference type="ARBA" id="ARBA00012845"/>
    </source>
</evidence>
<evidence type="ECO:0000313" key="12">
    <source>
        <dbReference type="EMBL" id="KKY13454.1"/>
    </source>
</evidence>
<dbReference type="InterPro" id="IPR036812">
    <property type="entry name" value="NAD(P)_OxRdtase_dom_sf"/>
</dbReference>
<evidence type="ECO:0000256" key="6">
    <source>
        <dbReference type="ARBA" id="ARBA00047534"/>
    </source>
</evidence>
<evidence type="ECO:0000256" key="1">
    <source>
        <dbReference type="ARBA" id="ARBA00007905"/>
    </source>
</evidence>
<comment type="similarity">
    <text evidence="1">Belongs to the aldo/keto reductase family.</text>
</comment>
<dbReference type="InterPro" id="IPR023210">
    <property type="entry name" value="NADP_OxRdtase_dom"/>
</dbReference>
<dbReference type="InterPro" id="IPR018170">
    <property type="entry name" value="Aldo/ket_reductase_CS"/>
</dbReference>
<feature type="site" description="Lowers pKa of active site Tyr" evidence="10">
    <location>
        <position position="93"/>
    </location>
</feature>
<dbReference type="EMBL" id="LCWF01000313">
    <property type="protein sequence ID" value="KKY13454.1"/>
    <property type="molecule type" value="Genomic_DNA"/>
</dbReference>
<keyword evidence="13" id="KW-1185">Reference proteome</keyword>
<dbReference type="GO" id="GO:0016652">
    <property type="term" value="F:oxidoreductase activity, acting on NAD(P)H as acceptor"/>
    <property type="evidence" value="ECO:0007669"/>
    <property type="project" value="InterPro"/>
</dbReference>
<comment type="catalytic activity">
    <reaction evidence="6">
        <text>xylitol + NADP(+) = D-xylose + NADPH + H(+)</text>
        <dbReference type="Rhea" id="RHEA:27445"/>
        <dbReference type="ChEBI" id="CHEBI:15378"/>
        <dbReference type="ChEBI" id="CHEBI:17151"/>
        <dbReference type="ChEBI" id="CHEBI:53455"/>
        <dbReference type="ChEBI" id="CHEBI:57783"/>
        <dbReference type="ChEBI" id="CHEBI:58349"/>
        <dbReference type="EC" id="1.1.1.307"/>
    </reaction>
</comment>
<dbReference type="InterPro" id="IPR020471">
    <property type="entry name" value="AKR"/>
</dbReference>
<evidence type="ECO:0000256" key="5">
    <source>
        <dbReference type="ARBA" id="ARBA00025065"/>
    </source>
</evidence>
<dbReference type="SUPFAM" id="SSF51430">
    <property type="entry name" value="NAD(P)-linked oxidoreductase"/>
    <property type="match status" value="1"/>
</dbReference>
<feature type="active site" description="Proton donor" evidence="8">
    <location>
        <position position="68"/>
    </location>
</feature>